<accession>A0A1C3JQZ2</accession>
<evidence type="ECO:0000313" key="6">
    <source>
        <dbReference type="Proteomes" id="UP000092871"/>
    </source>
</evidence>
<dbReference type="SUPFAM" id="SSF82771">
    <property type="entry name" value="GIY-YIG endonuclease"/>
    <property type="match status" value="1"/>
</dbReference>
<dbReference type="InterPro" id="IPR000305">
    <property type="entry name" value="GIY-YIG_endonuc"/>
</dbReference>
<dbReference type="Pfam" id="PF01541">
    <property type="entry name" value="GIY-YIG"/>
    <property type="match status" value="1"/>
</dbReference>
<feature type="domain" description="GIY-YIG" evidence="2">
    <location>
        <begin position="3"/>
        <end position="80"/>
    </location>
</feature>
<dbReference type="Proteomes" id="UP000092871">
    <property type="component" value="Unassembled WGS sequence"/>
</dbReference>
<dbReference type="PANTHER" id="PTHR34477">
    <property type="entry name" value="UPF0213 PROTEIN YHBQ"/>
    <property type="match status" value="1"/>
</dbReference>
<organism evidence="3 6">
    <name type="scientific">Marinomonas gallaica</name>
    <dbReference type="NCBI Taxonomy" id="1806667"/>
    <lineage>
        <taxon>Bacteria</taxon>
        <taxon>Pseudomonadati</taxon>
        <taxon>Pseudomonadota</taxon>
        <taxon>Gammaproteobacteria</taxon>
        <taxon>Oceanospirillales</taxon>
        <taxon>Oceanospirillaceae</taxon>
        <taxon>Marinomonas</taxon>
    </lineage>
</organism>
<dbReference type="CDD" id="cd10456">
    <property type="entry name" value="GIY-YIG_UPF0213"/>
    <property type="match status" value="1"/>
</dbReference>
<reference evidence="4 5" key="2">
    <citation type="submission" date="2016-06" db="EMBL/GenBank/DDBJ databases">
        <authorList>
            <person name="Rodrigo-Torres L."/>
            <person name="Arahal D.R."/>
        </authorList>
    </citation>
    <scope>NUCLEOTIDE SEQUENCE [LARGE SCALE GENOMIC DNA]</scope>
    <source>
        <strain evidence="4 5">CECT 5116</strain>
    </source>
</reference>
<dbReference type="InterPro" id="IPR050190">
    <property type="entry name" value="UPF0213_domain"/>
</dbReference>
<dbReference type="EMBL" id="FLRA01000011">
    <property type="protein sequence ID" value="SBT17460.1"/>
    <property type="molecule type" value="Genomic_DNA"/>
</dbReference>
<sequence>MSLPWYIYMIKTCQNTLYTGVTTDVERRFKEHQAGGSKGARFLKGKAPLTLVWYEQVCHKQLAMQLEYRVKRLSRTTKDKLVVGGTSITCIFPELFAQADVDKSDRASEMEGNIND</sequence>
<evidence type="ECO:0000259" key="2">
    <source>
        <dbReference type="PROSITE" id="PS50164"/>
    </source>
</evidence>
<comment type="similarity">
    <text evidence="1">Belongs to the UPF0213 family.</text>
</comment>
<name>A0A1C3JQZ2_9GAMM</name>
<dbReference type="InterPro" id="IPR035901">
    <property type="entry name" value="GIY-YIG_endonuc_sf"/>
</dbReference>
<proteinExistence type="inferred from homology"/>
<keyword evidence="5" id="KW-1185">Reference proteome</keyword>
<dbReference type="Proteomes" id="UP000092840">
    <property type="component" value="Unassembled WGS sequence"/>
</dbReference>
<dbReference type="OrthoDB" id="9797095at2"/>
<protein>
    <submittedName>
        <fullName evidence="3">GIY-YIG nuclease superfamily protein</fullName>
    </submittedName>
</protein>
<evidence type="ECO:0000313" key="3">
    <source>
        <dbReference type="EMBL" id="SBT17460.1"/>
    </source>
</evidence>
<gene>
    <name evidence="3" type="ORF">MGA5115_01571</name>
    <name evidence="4" type="ORF">MGA5116_00225</name>
</gene>
<dbReference type="EMBL" id="FLRB01000002">
    <property type="protein sequence ID" value="SBT19652.1"/>
    <property type="molecule type" value="Genomic_DNA"/>
</dbReference>
<dbReference type="Gene3D" id="3.40.1440.10">
    <property type="entry name" value="GIY-YIG endonuclease"/>
    <property type="match status" value="1"/>
</dbReference>
<dbReference type="PANTHER" id="PTHR34477:SF1">
    <property type="entry name" value="UPF0213 PROTEIN YHBQ"/>
    <property type="match status" value="1"/>
</dbReference>
<evidence type="ECO:0000313" key="5">
    <source>
        <dbReference type="Proteomes" id="UP000092840"/>
    </source>
</evidence>
<evidence type="ECO:0000313" key="4">
    <source>
        <dbReference type="EMBL" id="SBT19652.1"/>
    </source>
</evidence>
<reference evidence="3 6" key="1">
    <citation type="submission" date="2016-06" db="EMBL/GenBank/DDBJ databases">
        <authorList>
            <person name="Kjaerup R.B."/>
            <person name="Dalgaard T.S."/>
            <person name="Juul-Madsen H.R."/>
        </authorList>
    </citation>
    <scope>NUCLEOTIDE SEQUENCE [LARGE SCALE GENOMIC DNA]</scope>
    <source>
        <strain evidence="3 6">CECT 5115</strain>
    </source>
</reference>
<dbReference type="AlphaFoldDB" id="A0A1C3JQZ2"/>
<evidence type="ECO:0000256" key="1">
    <source>
        <dbReference type="ARBA" id="ARBA00007435"/>
    </source>
</evidence>
<dbReference type="PROSITE" id="PS50164">
    <property type="entry name" value="GIY_YIG"/>
    <property type="match status" value="1"/>
</dbReference>